<dbReference type="STRING" id="903984.BCR21_06380"/>
<dbReference type="Pfam" id="PF01381">
    <property type="entry name" value="HTH_3"/>
    <property type="match status" value="1"/>
</dbReference>
<dbReference type="OrthoDB" id="34624at2"/>
<dbReference type="Pfam" id="PF21259">
    <property type="entry name" value="Rgg_C"/>
    <property type="match status" value="1"/>
</dbReference>
<feature type="domain" description="HTH cro/C1-type" evidence="1">
    <location>
        <begin position="8"/>
        <end position="61"/>
    </location>
</feature>
<dbReference type="SUPFAM" id="SSF47413">
    <property type="entry name" value="lambda repressor-like DNA-binding domains"/>
    <property type="match status" value="1"/>
</dbReference>
<dbReference type="AlphaFoldDB" id="A0A1E5GGK5"/>
<dbReference type="CDD" id="cd00093">
    <property type="entry name" value="HTH_XRE"/>
    <property type="match status" value="1"/>
</dbReference>
<evidence type="ECO:0000313" key="3">
    <source>
        <dbReference type="Proteomes" id="UP000094068"/>
    </source>
</evidence>
<organism evidence="2 3">
    <name type="scientific">Enterococcus ureasiticus</name>
    <dbReference type="NCBI Taxonomy" id="903984"/>
    <lineage>
        <taxon>Bacteria</taxon>
        <taxon>Bacillati</taxon>
        <taxon>Bacillota</taxon>
        <taxon>Bacilli</taxon>
        <taxon>Lactobacillales</taxon>
        <taxon>Enterococcaceae</taxon>
        <taxon>Enterococcus</taxon>
    </lineage>
</organism>
<comment type="caution">
    <text evidence="2">The sequence shown here is derived from an EMBL/GenBank/DDBJ whole genome shotgun (WGS) entry which is preliminary data.</text>
</comment>
<reference evidence="3" key="1">
    <citation type="submission" date="2016-09" db="EMBL/GenBank/DDBJ databases">
        <authorList>
            <person name="Gulvik C.A."/>
        </authorList>
    </citation>
    <scope>NUCLEOTIDE SEQUENCE [LARGE SCALE GENOMIC DNA]</scope>
    <source>
        <strain evidence="3">DSM 23328</strain>
    </source>
</reference>
<dbReference type="Proteomes" id="UP000094068">
    <property type="component" value="Unassembled WGS sequence"/>
</dbReference>
<dbReference type="Gene3D" id="1.25.40.400">
    <property type="match status" value="1"/>
</dbReference>
<proteinExistence type="predicted"/>
<evidence type="ECO:0000259" key="1">
    <source>
        <dbReference type="PROSITE" id="PS50943"/>
    </source>
</evidence>
<sequence length="295" mass="34964">MKTYGEVVRELRIKKGISQKQLYEKIMSKSYAIRFEQGKHEISFYLLKLILEQLLMEVDEFLYIFNGYRASEIEQFYYEYGEKGNQNDIDGLISMRTHLKKNPNNVQTELRIAELTARIEQLTEYEKTGIYSKKVIDTQSLMVIQEHLSKVQTWTLGELRLFANTLDYIDYERKSEYFETLLRSIDRYKYFERGRKVICTLLINEIHELVLSNDVADAEHLMKKLSAFTTGVDEMFFRNCHLYYEGVILYIKGERTSGCKKIDQAIEIFATLGYHHQAELSKTIYQELSIHRDKK</sequence>
<dbReference type="InterPro" id="IPR010982">
    <property type="entry name" value="Lambda_DNA-bd_dom_sf"/>
</dbReference>
<dbReference type="InterPro" id="IPR010057">
    <property type="entry name" value="Transcription_activator_Rgg_C"/>
</dbReference>
<accession>A0A1E5GGK5</accession>
<protein>
    <recommendedName>
        <fullName evidence="1">HTH cro/C1-type domain-containing protein</fullName>
    </recommendedName>
</protein>
<dbReference type="EMBL" id="MIJZ01000012">
    <property type="protein sequence ID" value="OEG11856.1"/>
    <property type="molecule type" value="Genomic_DNA"/>
</dbReference>
<dbReference type="PANTHER" id="PTHR37038:SF12">
    <property type="entry name" value="TRANSCRIPTIONAL REGULATOR"/>
    <property type="match status" value="1"/>
</dbReference>
<dbReference type="NCBIfam" id="TIGR01716">
    <property type="entry name" value="RGG_Cterm"/>
    <property type="match status" value="1"/>
</dbReference>
<dbReference type="SMART" id="SM00530">
    <property type="entry name" value="HTH_XRE"/>
    <property type="match status" value="1"/>
</dbReference>
<name>A0A1E5GGK5_9ENTE</name>
<dbReference type="Gene3D" id="1.10.260.40">
    <property type="entry name" value="lambda repressor-like DNA-binding domains"/>
    <property type="match status" value="1"/>
</dbReference>
<dbReference type="RefSeq" id="WP_069645709.1">
    <property type="nucleotide sequence ID" value="NZ_MIJZ01000012.1"/>
</dbReference>
<keyword evidence="3" id="KW-1185">Reference proteome</keyword>
<dbReference type="InterPro" id="IPR053163">
    <property type="entry name" value="HTH-type_regulator_Rgg"/>
</dbReference>
<dbReference type="GO" id="GO:0003677">
    <property type="term" value="F:DNA binding"/>
    <property type="evidence" value="ECO:0007669"/>
    <property type="project" value="InterPro"/>
</dbReference>
<gene>
    <name evidence="2" type="ORF">BCR21_06380</name>
</gene>
<evidence type="ECO:0000313" key="2">
    <source>
        <dbReference type="EMBL" id="OEG11856.1"/>
    </source>
</evidence>
<dbReference type="InterPro" id="IPR001387">
    <property type="entry name" value="Cro/C1-type_HTH"/>
</dbReference>
<dbReference type="PANTHER" id="PTHR37038">
    <property type="entry name" value="TRANSCRIPTIONAL REGULATOR-RELATED"/>
    <property type="match status" value="1"/>
</dbReference>
<dbReference type="PROSITE" id="PS50943">
    <property type="entry name" value="HTH_CROC1"/>
    <property type="match status" value="1"/>
</dbReference>